<feature type="transmembrane region" description="Helical" evidence="1">
    <location>
        <begin position="36"/>
        <end position="57"/>
    </location>
</feature>
<gene>
    <name evidence="2" type="ORF">DI551_02870</name>
</gene>
<comment type="caution">
    <text evidence="2">The sequence shown here is derived from an EMBL/GenBank/DDBJ whole genome shotgun (WGS) entry which is preliminary data.</text>
</comment>
<keyword evidence="1" id="KW-0472">Membrane</keyword>
<keyword evidence="1" id="KW-0812">Transmembrane</keyword>
<name>A0A2W5N2N6_9BACT</name>
<proteinExistence type="predicted"/>
<feature type="transmembrane region" description="Helical" evidence="1">
    <location>
        <begin position="6"/>
        <end position="29"/>
    </location>
</feature>
<sequence>MGLLLGIMFWAVAILLIVGMIPTIVAAIVDRTKGKVRTLTIGAINFAGCAPFALEIFKRGNDLHTAISYVVQPRTIVVMYLAAGVGYMIDWAMTGIVSSIMVQRAKGRTKEIKKQQAQLIERWGVEVTGTIPLDEYGFPKEEIPAKGHDQSSS</sequence>
<evidence type="ECO:0000313" key="2">
    <source>
        <dbReference type="EMBL" id="PZQ47722.1"/>
    </source>
</evidence>
<organism evidence="2 3">
    <name type="scientific">Micavibrio aeruginosavorus</name>
    <dbReference type="NCBI Taxonomy" id="349221"/>
    <lineage>
        <taxon>Bacteria</taxon>
        <taxon>Pseudomonadati</taxon>
        <taxon>Bdellovibrionota</taxon>
        <taxon>Bdellovibrionia</taxon>
        <taxon>Bdellovibrionales</taxon>
        <taxon>Pseudobdellovibrionaceae</taxon>
        <taxon>Micavibrio</taxon>
    </lineage>
</organism>
<keyword evidence="1" id="KW-1133">Transmembrane helix</keyword>
<accession>A0A2W5N2N6</accession>
<protein>
    <submittedName>
        <fullName evidence="2">Uncharacterized protein</fullName>
    </submittedName>
</protein>
<dbReference type="AlphaFoldDB" id="A0A2W5N2N6"/>
<dbReference type="Proteomes" id="UP000249417">
    <property type="component" value="Unassembled WGS sequence"/>
</dbReference>
<evidence type="ECO:0000256" key="1">
    <source>
        <dbReference type="SAM" id="Phobius"/>
    </source>
</evidence>
<feature type="transmembrane region" description="Helical" evidence="1">
    <location>
        <begin position="77"/>
        <end position="102"/>
    </location>
</feature>
<dbReference type="EMBL" id="QFQB01000010">
    <property type="protein sequence ID" value="PZQ47722.1"/>
    <property type="molecule type" value="Genomic_DNA"/>
</dbReference>
<evidence type="ECO:0000313" key="3">
    <source>
        <dbReference type="Proteomes" id="UP000249417"/>
    </source>
</evidence>
<reference evidence="2 3" key="1">
    <citation type="submission" date="2017-08" db="EMBL/GenBank/DDBJ databases">
        <title>Infants hospitalized years apart are colonized by the same room-sourced microbial strains.</title>
        <authorList>
            <person name="Brooks B."/>
            <person name="Olm M.R."/>
            <person name="Firek B.A."/>
            <person name="Baker R."/>
            <person name="Thomas B.C."/>
            <person name="Morowitz M.J."/>
            <person name="Banfield J.F."/>
        </authorList>
    </citation>
    <scope>NUCLEOTIDE SEQUENCE [LARGE SCALE GENOMIC DNA]</scope>
    <source>
        <strain evidence="2">S2_005_002_R2_29</strain>
    </source>
</reference>